<evidence type="ECO:0000313" key="1">
    <source>
        <dbReference type="EMBL" id="EEA90414.1"/>
    </source>
</evidence>
<comment type="caution">
    <text evidence="1">The sequence shown here is derived from an EMBL/GenBank/DDBJ whole genome shotgun (WGS) entry which is preliminary data.</text>
</comment>
<proteinExistence type="predicted"/>
<organism evidence="1 2">
    <name type="scientific">Collinsella stercoris DSM 13279</name>
    <dbReference type="NCBI Taxonomy" id="445975"/>
    <lineage>
        <taxon>Bacteria</taxon>
        <taxon>Bacillati</taxon>
        <taxon>Actinomycetota</taxon>
        <taxon>Coriobacteriia</taxon>
        <taxon>Coriobacteriales</taxon>
        <taxon>Coriobacteriaceae</taxon>
        <taxon>Collinsella</taxon>
    </lineage>
</organism>
<dbReference type="STRING" id="445975.COLSTE_01411"/>
<reference evidence="1 2" key="2">
    <citation type="submission" date="2008-10" db="EMBL/GenBank/DDBJ databases">
        <authorList>
            <person name="Fulton L."/>
            <person name="Clifton S."/>
            <person name="Fulton B."/>
            <person name="Xu J."/>
            <person name="Minx P."/>
            <person name="Pepin K.H."/>
            <person name="Johnson M."/>
            <person name="Thiruvilangam P."/>
            <person name="Bhonagiri V."/>
            <person name="Nash W.E."/>
            <person name="Mardis E.R."/>
            <person name="Wilson R.K."/>
        </authorList>
    </citation>
    <scope>NUCLEOTIDE SEQUENCE [LARGE SCALE GENOMIC DNA]</scope>
    <source>
        <strain evidence="1 2">DSM 13279</strain>
    </source>
</reference>
<accession>B6GBF3</accession>
<protein>
    <submittedName>
        <fullName evidence="1">Uncharacterized protein</fullName>
    </submittedName>
</protein>
<gene>
    <name evidence="1" type="ORF">COLSTE_01411</name>
</gene>
<dbReference type="EMBL" id="ABXJ01000073">
    <property type="protein sequence ID" value="EEA90414.1"/>
    <property type="molecule type" value="Genomic_DNA"/>
</dbReference>
<reference evidence="1 2" key="1">
    <citation type="submission" date="2008-10" db="EMBL/GenBank/DDBJ databases">
        <title>Draft genome sequence of Collinsella stercoris (DSM 13279).</title>
        <authorList>
            <person name="Sudarsanam P."/>
            <person name="Ley R."/>
            <person name="Guruge J."/>
            <person name="Turnbaugh P.J."/>
            <person name="Mahowald M."/>
            <person name="Liep D."/>
            <person name="Gordon J."/>
        </authorList>
    </citation>
    <scope>NUCLEOTIDE SEQUENCE [LARGE SCALE GENOMIC DNA]</scope>
    <source>
        <strain evidence="1 2">DSM 13279</strain>
    </source>
</reference>
<dbReference type="AlphaFoldDB" id="B6GBF3"/>
<dbReference type="HOGENOM" id="CLU_3060492_0_0_11"/>
<evidence type="ECO:0000313" key="2">
    <source>
        <dbReference type="Proteomes" id="UP000003560"/>
    </source>
</evidence>
<keyword evidence="2" id="KW-1185">Reference proteome</keyword>
<name>B6GBF3_9ACTN</name>
<dbReference type="Proteomes" id="UP000003560">
    <property type="component" value="Unassembled WGS sequence"/>
</dbReference>
<sequence>MAQACQANPHLAPCSQSLDISPCIHHVIHPSIPLFIYLVIRKNDPTKGDGHGT</sequence>